<organism evidence="2 3">
    <name type="scientific">Streptomyces mangrovisoli</name>
    <dbReference type="NCBI Taxonomy" id="1428628"/>
    <lineage>
        <taxon>Bacteria</taxon>
        <taxon>Bacillati</taxon>
        <taxon>Actinomycetota</taxon>
        <taxon>Actinomycetes</taxon>
        <taxon>Kitasatosporales</taxon>
        <taxon>Streptomycetaceae</taxon>
        <taxon>Streptomyces</taxon>
    </lineage>
</organism>
<proteinExistence type="predicted"/>
<feature type="region of interest" description="Disordered" evidence="1">
    <location>
        <begin position="65"/>
        <end position="88"/>
    </location>
</feature>
<comment type="caution">
    <text evidence="2">The sequence shown here is derived from an EMBL/GenBank/DDBJ whole genome shotgun (WGS) entry which is preliminary data.</text>
</comment>
<accession>A0A1J4NV88</accession>
<keyword evidence="3" id="KW-1185">Reference proteome</keyword>
<name>A0A1J4NV88_9ACTN</name>
<protein>
    <submittedName>
        <fullName evidence="2">Uncharacterized protein</fullName>
    </submittedName>
</protein>
<evidence type="ECO:0000256" key="1">
    <source>
        <dbReference type="SAM" id="MobiDB-lite"/>
    </source>
</evidence>
<gene>
    <name evidence="2" type="ORF">WN71_020185</name>
</gene>
<evidence type="ECO:0000313" key="3">
    <source>
        <dbReference type="Proteomes" id="UP000034196"/>
    </source>
</evidence>
<dbReference type="EMBL" id="LAVA02000046">
    <property type="protein sequence ID" value="OIJ65994.1"/>
    <property type="molecule type" value="Genomic_DNA"/>
</dbReference>
<dbReference type="Proteomes" id="UP000034196">
    <property type="component" value="Unassembled WGS sequence"/>
</dbReference>
<dbReference type="AlphaFoldDB" id="A0A1J4NV88"/>
<evidence type="ECO:0000313" key="2">
    <source>
        <dbReference type="EMBL" id="OIJ65994.1"/>
    </source>
</evidence>
<dbReference type="STRING" id="1428628.WN71_020185"/>
<sequence>MVLPVRRLGEEEFRGEGGRLLLAGNALHADLAPEAAGSGGFGWRMSMLGQTHGFPVPAGGSGALSGALARRPARRGGGVHGAPGADAARAALRRHRTAALSRLQNRLTHRDRGGRR</sequence>
<reference evidence="2" key="1">
    <citation type="submission" date="2016-10" db="EMBL/GenBank/DDBJ databases">
        <title>Genome sequence of Streptomyces mangrovisoli MUSC 149.</title>
        <authorList>
            <person name="Lee L.-H."/>
            <person name="Ser H.-L."/>
        </authorList>
    </citation>
    <scope>NUCLEOTIDE SEQUENCE [LARGE SCALE GENOMIC DNA]</scope>
    <source>
        <strain evidence="2">MUSC 149</strain>
    </source>
</reference>